<accession>E9ASS4</accession>
<dbReference type="RefSeq" id="XP_003874498.1">
    <property type="nucleotide sequence ID" value="XM_003874449.1"/>
</dbReference>
<dbReference type="InterPro" id="IPR006816">
    <property type="entry name" value="ELMO_dom"/>
</dbReference>
<feature type="domain" description="ELMO" evidence="2">
    <location>
        <begin position="672"/>
        <end position="896"/>
    </location>
</feature>
<evidence type="ECO:0000313" key="3">
    <source>
        <dbReference type="EMBL" id="CBZ25998.1"/>
    </source>
</evidence>
<protein>
    <recommendedName>
        <fullName evidence="2">ELMO domain-containing protein</fullName>
    </recommendedName>
</protein>
<dbReference type="EMBL" id="FR799573">
    <property type="protein sequence ID" value="CBZ25998.1"/>
    <property type="molecule type" value="Genomic_DNA"/>
</dbReference>
<sequence length="934" mass="98350">MSLLQKNSVLKKYRREYREQDAARSSSKEGGQTEEGGDDDTAVYPDVDAFQVLGSAAGGVLPSPSSSSRLMRSEENAQMPAIGAASVKGWYSGVSSGFDSTTAAFESMHRNATATATAGPLTVSTIRSPFPNEDDGDEANHAAPTRPSWPRSHTVRAGAEAEGKYGDLDSFKTPLGPLSLPLPSASGGPQAIMSLRRRGADSTSPRCWPSRSDLSGEEDRSIADTHSQSPPTDPSVSPTTVKIVGEPFMSVTDMPEAARSNYVTRATATSGLAHSAGESCGLASSVGGFSSFALAAGRPRTPTGGGAHVNSSPQVLTAVQRPIEVLTLVHKDPSEEVSSSSSSPSSSFTVIAQKGDCGDGDGKPTMLREEAVRQLDLAYARATSESQPVDASKKNAAYAAMRLDISDTLLQPPTSIVSEPSTVTVQTKDKSAVSYRNSGGAAVNGSVEGRRVAYAADGADPSEEGAFSPLSVMDDNERASDAGMVDSQNTLYADNRGAVFIHQVLSFSGTTHSLPRIWDDEDVDVDPLTTESMRLPARVLPITFYEAYLDLTKELRSSAAKAACQAEEIPTDRACSSSMVSPQAPSPVWAVPTLRKAARTAIFWCCGGKASRMSTAAKQQPPSTATCDGSTRDERSGVAPTDETPSASGGPEEHLHVIRVLKSRSVSLQLTTHRRMLLTVFNTLTGKIPWPSKNVNSSTSTPAASSPPSSSTAVKWESIGFQGSNPATDVRATGVLGVLQLLYLINYYPAFAQRLWQLCCDPAGEGATYSPSHNHRIGEPPVAANRGRVSNELPFVLVCFNFTAIVLDAAGQHILDEEVQKTANGKRPSSTLHGAAAKTAGTAGHPSSYAGMYVCCECYVGALALFVEAWRARPKGGVAGDGSVTTSTVPANRPSIADFGDIKARLRGKLLRKGAAKIMLEAACQVRGAVEQHE</sequence>
<feature type="compositionally biased region" description="Low complexity" evidence="1">
    <location>
        <begin position="227"/>
        <end position="240"/>
    </location>
</feature>
<evidence type="ECO:0000259" key="2">
    <source>
        <dbReference type="PROSITE" id="PS51335"/>
    </source>
</evidence>
<feature type="compositionally biased region" description="Basic and acidic residues" evidence="1">
    <location>
        <begin position="159"/>
        <end position="170"/>
    </location>
</feature>
<feature type="compositionally biased region" description="Polar residues" evidence="1">
    <location>
        <begin position="113"/>
        <end position="127"/>
    </location>
</feature>
<feature type="region of interest" description="Disordered" evidence="1">
    <location>
        <begin position="614"/>
        <end position="653"/>
    </location>
</feature>
<dbReference type="Pfam" id="PF04727">
    <property type="entry name" value="ELMO_CED12"/>
    <property type="match status" value="1"/>
</dbReference>
<feature type="compositionally biased region" description="Low complexity" evidence="1">
    <location>
        <begin position="174"/>
        <end position="189"/>
    </location>
</feature>
<dbReference type="OMA" id="CECYVGA"/>
<name>E9ASS4_LEIMU</name>
<dbReference type="OrthoDB" id="266227at2759"/>
<dbReference type="GeneID" id="13448368"/>
<gene>
    <name evidence="3" type="ORF">LMXM_36_1540</name>
</gene>
<feature type="region of interest" description="Disordered" evidence="1">
    <location>
        <begin position="113"/>
        <end position="240"/>
    </location>
</feature>
<feature type="region of interest" description="Disordered" evidence="1">
    <location>
        <begin position="14"/>
        <end position="75"/>
    </location>
</feature>
<dbReference type="KEGG" id="lmi:LMXM_36_1540"/>
<feature type="compositionally biased region" description="Low complexity" evidence="1">
    <location>
        <begin position="58"/>
        <end position="70"/>
    </location>
</feature>
<dbReference type="PROSITE" id="PS51335">
    <property type="entry name" value="ELMO"/>
    <property type="match status" value="1"/>
</dbReference>
<dbReference type="InterPro" id="IPR050868">
    <property type="entry name" value="ELMO_domain-containing"/>
</dbReference>
<keyword evidence="4" id="KW-1185">Reference proteome</keyword>
<dbReference type="PANTHER" id="PTHR12771">
    <property type="entry name" value="ENGULFMENT AND CELL MOTILITY"/>
    <property type="match status" value="1"/>
</dbReference>
<dbReference type="AlphaFoldDB" id="E9ASS4"/>
<organism evidence="3 4">
    <name type="scientific">Leishmania mexicana (strain MHOM/GT/2001/U1103)</name>
    <dbReference type="NCBI Taxonomy" id="929439"/>
    <lineage>
        <taxon>Eukaryota</taxon>
        <taxon>Discoba</taxon>
        <taxon>Euglenozoa</taxon>
        <taxon>Kinetoplastea</taxon>
        <taxon>Metakinetoplastina</taxon>
        <taxon>Trypanosomatida</taxon>
        <taxon>Trypanosomatidae</taxon>
        <taxon>Leishmaniinae</taxon>
        <taxon>Leishmania</taxon>
    </lineage>
</organism>
<feature type="compositionally biased region" description="Polar residues" evidence="1">
    <location>
        <begin position="614"/>
        <end position="629"/>
    </location>
</feature>
<reference evidence="3 4" key="1">
    <citation type="journal article" date="2011" name="Genome Res.">
        <title>Chromosome and gene copy number variation allow major structural change between species and strains of Leishmania.</title>
        <authorList>
            <person name="Rogers M.B."/>
            <person name="Hilley J.D."/>
            <person name="Dickens N.J."/>
            <person name="Wilkes J."/>
            <person name="Bates P.A."/>
            <person name="Depledge D.P."/>
            <person name="Harris D."/>
            <person name="Her Y."/>
            <person name="Herzyk P."/>
            <person name="Imamura H."/>
            <person name="Otto T.D."/>
            <person name="Sanders M."/>
            <person name="Seeger K."/>
            <person name="Dujardin J.C."/>
            <person name="Berriman M."/>
            <person name="Smith D.F."/>
            <person name="Hertz-Fowler C."/>
            <person name="Mottram J.C."/>
        </authorList>
    </citation>
    <scope>NUCLEOTIDE SEQUENCE [LARGE SCALE GENOMIC DNA]</scope>
    <source>
        <strain evidence="3 4">MHOM/GT/2001/U1103</strain>
    </source>
</reference>
<dbReference type="Proteomes" id="UP000007259">
    <property type="component" value="Chromosome 20"/>
</dbReference>
<proteinExistence type="predicted"/>
<evidence type="ECO:0000256" key="1">
    <source>
        <dbReference type="SAM" id="MobiDB-lite"/>
    </source>
</evidence>
<dbReference type="PANTHER" id="PTHR12771:SF2">
    <property type="entry name" value="ELMO DOMAIN-CONTAINING PROTEIN 3"/>
    <property type="match status" value="1"/>
</dbReference>
<evidence type="ECO:0000313" key="4">
    <source>
        <dbReference type="Proteomes" id="UP000007259"/>
    </source>
</evidence>
<dbReference type="VEuPathDB" id="TriTrypDB:LmxM.36.1540"/>
<dbReference type="PhylomeDB" id="E9ASS4"/>